<dbReference type="GO" id="GO:0016020">
    <property type="term" value="C:membrane"/>
    <property type="evidence" value="ECO:0007669"/>
    <property type="project" value="UniProtKB-SubCell"/>
</dbReference>
<dbReference type="InterPro" id="IPR036259">
    <property type="entry name" value="MFS_trans_sf"/>
</dbReference>
<keyword evidence="5 7" id="KW-1133">Transmembrane helix</keyword>
<evidence type="ECO:0000256" key="5">
    <source>
        <dbReference type="ARBA" id="ARBA00022989"/>
    </source>
</evidence>
<feature type="transmembrane region" description="Helical" evidence="7">
    <location>
        <begin position="129"/>
        <end position="154"/>
    </location>
</feature>
<dbReference type="WBParaSite" id="BXY_1350500.1">
    <property type="protein sequence ID" value="BXY_1350500.1"/>
    <property type="gene ID" value="BXY_1350500"/>
</dbReference>
<evidence type="ECO:0000256" key="4">
    <source>
        <dbReference type="ARBA" id="ARBA00022856"/>
    </source>
</evidence>
<evidence type="ECO:0000256" key="2">
    <source>
        <dbReference type="ARBA" id="ARBA00005982"/>
    </source>
</evidence>
<evidence type="ECO:0000313" key="9">
    <source>
        <dbReference type="WBParaSite" id="BXY_1350500.1"/>
    </source>
</evidence>
<feature type="transmembrane region" description="Helical" evidence="7">
    <location>
        <begin position="90"/>
        <end position="109"/>
    </location>
</feature>
<dbReference type="eggNOG" id="KOG1237">
    <property type="taxonomic scope" value="Eukaryota"/>
</dbReference>
<reference evidence="9" key="1">
    <citation type="submission" date="2016-11" db="UniProtKB">
        <authorList>
            <consortium name="WormBaseParasite"/>
        </authorList>
    </citation>
    <scope>IDENTIFICATION</scope>
</reference>
<evidence type="ECO:0000256" key="6">
    <source>
        <dbReference type="ARBA" id="ARBA00023136"/>
    </source>
</evidence>
<dbReference type="Proteomes" id="UP000095284">
    <property type="component" value="Unplaced"/>
</dbReference>
<protein>
    <submittedName>
        <fullName evidence="9">MFS domain-containing protein</fullName>
    </submittedName>
</protein>
<dbReference type="Pfam" id="PF00854">
    <property type="entry name" value="PTR2"/>
    <property type="match status" value="1"/>
</dbReference>
<evidence type="ECO:0000256" key="1">
    <source>
        <dbReference type="ARBA" id="ARBA00004141"/>
    </source>
</evidence>
<dbReference type="Gene3D" id="1.20.1250.20">
    <property type="entry name" value="MFS general substrate transporter like domains"/>
    <property type="match status" value="1"/>
</dbReference>
<sequence length="209" mass="22646">MSQAARKCRCWPQMSAARKVAARKKFARKLVARKVVARKCAPAFARSPPSLRQTFHVHITALPGLVGTSNNFFRSPPLLQLLIFLTKARISSWLDLFGIVVVVFGVGVTKPALPVIGADQLKPHHLSMISIYFALYYLCIQIGGILGTIFVPTLTQMPCMGQGSCFPVGFGVSFVVMLGTVIAFSVGACLYKPNPPVPGVFGKIVNTIK</sequence>
<dbReference type="GO" id="GO:0022857">
    <property type="term" value="F:transmembrane transporter activity"/>
    <property type="evidence" value="ECO:0007669"/>
    <property type="project" value="InterPro"/>
</dbReference>
<name>A0A1I7SKC5_BURXY</name>
<comment type="similarity">
    <text evidence="2">Belongs to the major facilitator superfamily. Proton-dependent oligopeptide transporter (POT/PTR) (TC 2.A.17) family.</text>
</comment>
<keyword evidence="4" id="KW-0813">Transport</keyword>
<organism evidence="8 9">
    <name type="scientific">Bursaphelenchus xylophilus</name>
    <name type="common">Pinewood nematode worm</name>
    <name type="synonym">Aphelenchoides xylophilus</name>
    <dbReference type="NCBI Taxonomy" id="6326"/>
    <lineage>
        <taxon>Eukaryota</taxon>
        <taxon>Metazoa</taxon>
        <taxon>Ecdysozoa</taxon>
        <taxon>Nematoda</taxon>
        <taxon>Chromadorea</taxon>
        <taxon>Rhabditida</taxon>
        <taxon>Tylenchina</taxon>
        <taxon>Tylenchomorpha</taxon>
        <taxon>Aphelenchoidea</taxon>
        <taxon>Aphelenchoididae</taxon>
        <taxon>Bursaphelenchus</taxon>
    </lineage>
</organism>
<dbReference type="AlphaFoldDB" id="A0A1I7SKC5"/>
<dbReference type="GO" id="GO:0015833">
    <property type="term" value="P:peptide transport"/>
    <property type="evidence" value="ECO:0007669"/>
    <property type="project" value="UniProtKB-KW"/>
</dbReference>
<keyword evidence="3 7" id="KW-0812">Transmembrane</keyword>
<dbReference type="PANTHER" id="PTHR11654">
    <property type="entry name" value="OLIGOPEPTIDE TRANSPORTER-RELATED"/>
    <property type="match status" value="1"/>
</dbReference>
<proteinExistence type="inferred from homology"/>
<dbReference type="InterPro" id="IPR000109">
    <property type="entry name" value="POT_fam"/>
</dbReference>
<comment type="subcellular location">
    <subcellularLocation>
        <location evidence="1">Membrane</location>
        <topology evidence="1">Multi-pass membrane protein</topology>
    </subcellularLocation>
</comment>
<accession>A0A1I7SKC5</accession>
<feature type="transmembrane region" description="Helical" evidence="7">
    <location>
        <begin position="166"/>
        <end position="188"/>
    </location>
</feature>
<evidence type="ECO:0000313" key="8">
    <source>
        <dbReference type="Proteomes" id="UP000095284"/>
    </source>
</evidence>
<evidence type="ECO:0000256" key="3">
    <source>
        <dbReference type="ARBA" id="ARBA00022692"/>
    </source>
</evidence>
<keyword evidence="4" id="KW-0571">Peptide transport</keyword>
<dbReference type="SUPFAM" id="SSF103473">
    <property type="entry name" value="MFS general substrate transporter"/>
    <property type="match status" value="1"/>
</dbReference>
<keyword evidence="4" id="KW-0653">Protein transport</keyword>
<evidence type="ECO:0000256" key="7">
    <source>
        <dbReference type="SAM" id="Phobius"/>
    </source>
</evidence>
<keyword evidence="6 7" id="KW-0472">Membrane</keyword>